<proteinExistence type="predicted"/>
<comment type="caution">
    <text evidence="2">The sequence shown here is derived from an EMBL/GenBank/DDBJ whole genome shotgun (WGS) entry which is preliminary data.</text>
</comment>
<dbReference type="SUPFAM" id="SSF51182">
    <property type="entry name" value="RmlC-like cupins"/>
    <property type="match status" value="1"/>
</dbReference>
<dbReference type="InterPro" id="IPR014710">
    <property type="entry name" value="RmlC-like_jellyroll"/>
</dbReference>
<sequence>MKIVNVLEVLSSKNEGVFIPMLPFNASSFSTCDITGESPVWEMHPDTDEFFYIIDGEFEMTVLREGVSSTYVAHSGDAFVVPKGVWHKPSANKGCKFIYHTPGQSVHSEYPEE</sequence>
<accession>A0ABR9EB34</accession>
<dbReference type="InterPro" id="IPR011051">
    <property type="entry name" value="RmlC_Cupin_sf"/>
</dbReference>
<evidence type="ECO:0000313" key="3">
    <source>
        <dbReference type="Proteomes" id="UP000615755"/>
    </source>
</evidence>
<keyword evidence="3" id="KW-1185">Reference proteome</keyword>
<name>A0ABR9EB34_9GAMM</name>
<organism evidence="2 3">
    <name type="scientific">Pseudoalteromonas aurantia 208</name>
    <dbReference type="NCBI Taxonomy" id="1314867"/>
    <lineage>
        <taxon>Bacteria</taxon>
        <taxon>Pseudomonadati</taxon>
        <taxon>Pseudomonadota</taxon>
        <taxon>Gammaproteobacteria</taxon>
        <taxon>Alteromonadales</taxon>
        <taxon>Pseudoalteromonadaceae</taxon>
        <taxon>Pseudoalteromonas</taxon>
    </lineage>
</organism>
<protein>
    <recommendedName>
        <fullName evidence="1">Cupin type-2 domain-containing protein</fullName>
    </recommendedName>
</protein>
<dbReference type="InterPro" id="IPR013096">
    <property type="entry name" value="Cupin_2"/>
</dbReference>
<dbReference type="EMBL" id="AQGV01000012">
    <property type="protein sequence ID" value="MBE0368202.1"/>
    <property type="molecule type" value="Genomic_DNA"/>
</dbReference>
<feature type="domain" description="Cupin type-2" evidence="1">
    <location>
        <begin position="36"/>
        <end position="94"/>
    </location>
</feature>
<evidence type="ECO:0000259" key="1">
    <source>
        <dbReference type="Pfam" id="PF07883"/>
    </source>
</evidence>
<gene>
    <name evidence="2" type="ORF">PAUR_a1758</name>
</gene>
<dbReference type="Gene3D" id="2.60.120.10">
    <property type="entry name" value="Jelly Rolls"/>
    <property type="match status" value="1"/>
</dbReference>
<dbReference type="Proteomes" id="UP000615755">
    <property type="component" value="Unassembled WGS sequence"/>
</dbReference>
<dbReference type="Pfam" id="PF07883">
    <property type="entry name" value="Cupin_2"/>
    <property type="match status" value="1"/>
</dbReference>
<evidence type="ECO:0000313" key="2">
    <source>
        <dbReference type="EMBL" id="MBE0368202.1"/>
    </source>
</evidence>
<reference evidence="2 3" key="1">
    <citation type="submission" date="2015-03" db="EMBL/GenBank/DDBJ databases">
        <title>Genome sequence of Pseudoalteromonas aurantia.</title>
        <authorList>
            <person name="Xie B.-B."/>
            <person name="Rong J.-C."/>
            <person name="Qin Q.-L."/>
            <person name="Zhang Y.-Z."/>
        </authorList>
    </citation>
    <scope>NUCLEOTIDE SEQUENCE [LARGE SCALE GENOMIC DNA]</scope>
    <source>
        <strain evidence="2 3">208</strain>
    </source>
</reference>